<evidence type="ECO:0000313" key="6">
    <source>
        <dbReference type="Proteomes" id="UP001642540"/>
    </source>
</evidence>
<dbReference type="SUPFAM" id="SSF48403">
    <property type="entry name" value="Ankyrin repeat"/>
    <property type="match status" value="2"/>
</dbReference>
<evidence type="ECO:0000256" key="3">
    <source>
        <dbReference type="PROSITE-ProRule" id="PRU00023"/>
    </source>
</evidence>
<dbReference type="PANTHER" id="PTHR24123">
    <property type="entry name" value="ANKYRIN REPEAT-CONTAINING"/>
    <property type="match status" value="1"/>
</dbReference>
<dbReference type="InterPro" id="IPR027417">
    <property type="entry name" value="P-loop_NTPase"/>
</dbReference>
<proteinExistence type="predicted"/>
<dbReference type="InterPro" id="IPR002110">
    <property type="entry name" value="Ankyrin_rpt"/>
</dbReference>
<dbReference type="Pfam" id="PF12796">
    <property type="entry name" value="Ank_2"/>
    <property type="match status" value="1"/>
</dbReference>
<dbReference type="Pfam" id="PF05729">
    <property type="entry name" value="NACHT"/>
    <property type="match status" value="1"/>
</dbReference>
<dbReference type="SUPFAM" id="SSF52540">
    <property type="entry name" value="P-loop containing nucleoside triphosphate hydrolases"/>
    <property type="match status" value="1"/>
</dbReference>
<evidence type="ECO:0000313" key="5">
    <source>
        <dbReference type="EMBL" id="CAL8069043.1"/>
    </source>
</evidence>
<protein>
    <recommendedName>
        <fullName evidence="4">NACHT domain-containing protein</fullName>
    </recommendedName>
</protein>
<dbReference type="Gene3D" id="1.25.40.20">
    <property type="entry name" value="Ankyrin repeat-containing domain"/>
    <property type="match status" value="3"/>
</dbReference>
<accession>A0ABP1PJ37</accession>
<sequence>MEDWQKNHIQTNLGRLVKETRTCAKVLSELAVEFTTEEIDIIQSKRKSGGQSDANLYLYLLAGTRVRAYKILTKAFVETMQSGPAKILIQGFLDHQPCNVFDACEIVVSIENKLVKSIRTHFYNAILLCHVNYQGYMLPFGDILMDFDENTKRSIEKFVRDDFLIDIINNKTPVLINQSVPKPLNYYVPRRLTTRFNLNPTLFQKVCDDVFVVKGIELHELSLLTRDQVADVSSSQTEDLTTRFIVLDYEDDYKKICEISPSPVHLFQYELGRFAWIKSWGSINSLQDYVQTVQDELNEEDLLSKCLQSQNPVCISDTPGMGKTVLLSRLAERIQQSNRPILVRFIVLREFVDRQQKIDHITDSESLIHAIAEAASESEIGRKVTRKLLKSGYKKAVLIFDGFDEVLTTQLDMAKQILVIASKIKSVLLYVSTRPHMQDELEKTLCVLGYNILPFGEEDQIEFLTKYWGKNCSDTQIVRLEQFACKCLNTLRKRMNDFERDITGIPLQCLLLAEVYEQQAMNYCKPKTRTLKFNWAVELSITSIFEMYENLVNLRFTRVQTMQTKGCWKPICRNLSGGNVKFFTKMHMFAALELLVPNSSSDFKSILVGKSKVETECKELCTVGILEKKETKGLIPRFIHRTFAEYFLGLFVCELLINHRVFGVSFRQREICLKFLTDSILETSECIENPLNFSEVCTCKNMTCAKFKYPVICYFIDSHLRHSIISTTRNREWSSSAKVLYNILAASVIHDYPHIFAQAIEPTSNKHKIYQNISVLHNLLFLAAKYSSIQLFKKVYQFSQAFTHEFSFRSYYNKKEYTVLPIHTAVESGNYKIVDYLIKVSDPITLRSTKYLMHCCLSESSNNNEHVISKKSQIIGLLSSVNHTWKNEPLPDGKTPLMQSNIHTTLLMDLIKLKANVNAMWNQECVLHKLGSTRITPEIYHAVTQLLFENGFREINKKNSKQRTALHIAVQNIDLLEKTIDLLRANGADFNAEDEIGNTVLFYAISAKRAVETLRVLIDCEANWKHKNLNDENVLHICMKHEHYQALELFLNMPCFDKGFITCSNKDGLSPFVFGLKYGKRVTIAEIKHLKTLGLDMAHESTSEALNALFCNKRIMAWEHDAEFVRVADYLIGLGGVIRCRGGRSPWELESIQRNLDHIADIITFDSKLVAELKRRNIDIEELLSDNKTNMVIRALAEKNKQTFENLCVSLISCHQIGAFMKLKLILASQMQESVMFLAPTRGLTEFIQSREENVAVLQSLDFRLSIKRIQDTLDSDVLVIKEGECARELAASNLMVFQIEIANRESVQKLLSIETKIIILCSQVHEDLQELPLFFDDFGRNDLSNQFKEEIKSGKTTVIDDIFLKIIDKKRLDSFIMIIKLSHDYTIRSNQSEIKNEPFENTFDFFSQFKIFNIDILDKNNFCNLRRIYECFIKNFTVEFQRVFNTAVQFSGMKKYFNSSSKLVRKSGKDNVDHQSQVVMDQDNSLRHKYIMVSSVSKGTSEMGLVIGFIETDVYLSLNENEKVTGITVSDIFSTIRGCIILESAPSRIFMSFLLRIHILSSYSPTPFQSYRFERSIDFEVLEQSIEYAEGVFFLENCDLFNTSDDRWIHACINGNHIRLLKMVISRRTTSDKLDWEKFAILAVHLAEVPILEFVTKKYVMQTKKQITDIKMYTLNTLPVSLLHLAVLRGSFSIFNYLITEGFRSEIRKPAFRGILHDCLANTIDKPNQVNDLIKIIDRLLEIDSTLSEERNAYGCTPILARKSHVDLVIHLVKIGVNVIANGQYLNNILHRCPSYWSPEDYDKFIHVLYDKGYSQLFHKRNESGQTALSRAVCSIDILDTTIELFASAKVDFNAKTNDRSTVLSLAKTNQRSSRVINSLIRCGAK</sequence>
<keyword evidence="1" id="KW-0677">Repeat</keyword>
<dbReference type="SMART" id="SM00248">
    <property type="entry name" value="ANK"/>
    <property type="match status" value="8"/>
</dbReference>
<comment type="caution">
    <text evidence="5">The sequence shown here is derived from an EMBL/GenBank/DDBJ whole genome shotgun (WGS) entry which is preliminary data.</text>
</comment>
<reference evidence="5 6" key="1">
    <citation type="submission" date="2024-08" db="EMBL/GenBank/DDBJ databases">
        <authorList>
            <person name="Cucini C."/>
            <person name="Frati F."/>
        </authorList>
    </citation>
    <scope>NUCLEOTIDE SEQUENCE [LARGE SCALE GENOMIC DNA]</scope>
</reference>
<dbReference type="Proteomes" id="UP001642540">
    <property type="component" value="Unassembled WGS sequence"/>
</dbReference>
<dbReference type="InterPro" id="IPR007111">
    <property type="entry name" value="NACHT_NTPase"/>
</dbReference>
<dbReference type="InterPro" id="IPR036770">
    <property type="entry name" value="Ankyrin_rpt-contain_sf"/>
</dbReference>
<feature type="repeat" description="ANK" evidence="3">
    <location>
        <begin position="961"/>
        <end position="995"/>
    </location>
</feature>
<dbReference type="PROSITE" id="PS50088">
    <property type="entry name" value="ANK_REPEAT"/>
    <property type="match status" value="1"/>
</dbReference>
<evidence type="ECO:0000256" key="1">
    <source>
        <dbReference type="ARBA" id="ARBA00022737"/>
    </source>
</evidence>
<dbReference type="PROSITE" id="PS50837">
    <property type="entry name" value="NACHT"/>
    <property type="match status" value="1"/>
</dbReference>
<name>A0ABP1PJ37_9HEXA</name>
<organism evidence="5 6">
    <name type="scientific">Orchesella dallaii</name>
    <dbReference type="NCBI Taxonomy" id="48710"/>
    <lineage>
        <taxon>Eukaryota</taxon>
        <taxon>Metazoa</taxon>
        <taxon>Ecdysozoa</taxon>
        <taxon>Arthropoda</taxon>
        <taxon>Hexapoda</taxon>
        <taxon>Collembola</taxon>
        <taxon>Entomobryomorpha</taxon>
        <taxon>Entomobryoidea</taxon>
        <taxon>Orchesellidae</taxon>
        <taxon>Orchesellinae</taxon>
        <taxon>Orchesella</taxon>
    </lineage>
</organism>
<dbReference type="Gene3D" id="3.40.50.300">
    <property type="entry name" value="P-loop containing nucleotide triphosphate hydrolases"/>
    <property type="match status" value="1"/>
</dbReference>
<evidence type="ECO:0000259" key="4">
    <source>
        <dbReference type="PROSITE" id="PS50837"/>
    </source>
</evidence>
<gene>
    <name evidence="5" type="ORF">ODALV1_LOCUS587</name>
</gene>
<dbReference type="PANTHER" id="PTHR24123:SF122">
    <property type="entry name" value="PHOSPHATE SYSTEM POSITIVE REGULATORY PROTEIN PHO81"/>
    <property type="match status" value="1"/>
</dbReference>
<dbReference type="EMBL" id="CAXLJM020000003">
    <property type="protein sequence ID" value="CAL8069043.1"/>
    <property type="molecule type" value="Genomic_DNA"/>
</dbReference>
<evidence type="ECO:0000256" key="2">
    <source>
        <dbReference type="ARBA" id="ARBA00023043"/>
    </source>
</evidence>
<keyword evidence="6" id="KW-1185">Reference proteome</keyword>
<dbReference type="InterPro" id="IPR051165">
    <property type="entry name" value="Multifunctional_ANK_Repeat"/>
</dbReference>
<keyword evidence="2 3" id="KW-0040">ANK repeat</keyword>
<dbReference type="PROSITE" id="PS50297">
    <property type="entry name" value="ANK_REP_REGION"/>
    <property type="match status" value="1"/>
</dbReference>
<feature type="domain" description="NACHT" evidence="4">
    <location>
        <begin position="311"/>
        <end position="418"/>
    </location>
</feature>